<dbReference type="InterPro" id="IPR032023">
    <property type="entry name" value="GCC2_Rab_bind"/>
</dbReference>
<dbReference type="SMART" id="SM00755">
    <property type="entry name" value="Grip"/>
    <property type="match status" value="1"/>
</dbReference>
<dbReference type="PROSITE" id="PS50913">
    <property type="entry name" value="GRIP"/>
    <property type="match status" value="1"/>
</dbReference>
<dbReference type="EMBL" id="CATQJL010000326">
    <property type="protein sequence ID" value="CAJ0609460.1"/>
    <property type="molecule type" value="Genomic_DNA"/>
</dbReference>
<reference evidence="9" key="1">
    <citation type="submission" date="2023-07" db="EMBL/GenBank/DDBJ databases">
        <authorList>
            <consortium name="CYATHOMIX"/>
        </authorList>
    </citation>
    <scope>NUCLEOTIDE SEQUENCE</scope>
    <source>
        <strain evidence="9">N/A</strain>
    </source>
</reference>
<comment type="caution">
    <text evidence="9">The sequence shown here is derived from an EMBL/GenBank/DDBJ whole genome shotgun (WGS) entry which is preliminary data.</text>
</comment>
<evidence type="ECO:0000313" key="10">
    <source>
        <dbReference type="Proteomes" id="UP001176961"/>
    </source>
</evidence>
<evidence type="ECO:0000256" key="1">
    <source>
        <dbReference type="ARBA" id="ARBA00004184"/>
    </source>
</evidence>
<name>A0AA36HEQ9_CYLNA</name>
<evidence type="ECO:0000256" key="5">
    <source>
        <dbReference type="ARBA" id="ARBA00023136"/>
    </source>
</evidence>
<feature type="coiled-coil region" evidence="6">
    <location>
        <begin position="45"/>
        <end position="239"/>
    </location>
</feature>
<evidence type="ECO:0000256" key="6">
    <source>
        <dbReference type="SAM" id="Coils"/>
    </source>
</evidence>
<dbReference type="Pfam" id="PF16704">
    <property type="entry name" value="Rab_bind"/>
    <property type="match status" value="1"/>
</dbReference>
<evidence type="ECO:0000256" key="2">
    <source>
        <dbReference type="ARBA" id="ARBA00004496"/>
    </source>
</evidence>
<feature type="domain" description="GRIP" evidence="8">
    <location>
        <begin position="597"/>
        <end position="648"/>
    </location>
</feature>
<dbReference type="InterPro" id="IPR000237">
    <property type="entry name" value="GRIP_dom"/>
</dbReference>
<dbReference type="Pfam" id="PF01465">
    <property type="entry name" value="GRIP"/>
    <property type="match status" value="1"/>
</dbReference>
<gene>
    <name evidence="9" type="ORF">CYNAS_LOCUS21443</name>
</gene>
<dbReference type="PANTHER" id="PTHR23157">
    <property type="entry name" value="GRIP AND COILED-COIL DOMAIN-CONTAINING PROTEIN 1"/>
    <property type="match status" value="1"/>
</dbReference>
<evidence type="ECO:0000259" key="8">
    <source>
        <dbReference type="PROSITE" id="PS50913"/>
    </source>
</evidence>
<dbReference type="GO" id="GO:0005794">
    <property type="term" value="C:Golgi apparatus"/>
    <property type="evidence" value="ECO:0007669"/>
    <property type="project" value="TreeGrafter"/>
</dbReference>
<keyword evidence="10" id="KW-1185">Reference proteome</keyword>
<evidence type="ECO:0000256" key="4">
    <source>
        <dbReference type="ARBA" id="ARBA00023054"/>
    </source>
</evidence>
<evidence type="ECO:0000256" key="3">
    <source>
        <dbReference type="ARBA" id="ARBA00022490"/>
    </source>
</evidence>
<keyword evidence="5" id="KW-0472">Membrane</keyword>
<dbReference type="AlphaFoldDB" id="A0AA36HEQ9"/>
<feature type="region of interest" description="Disordered" evidence="7">
    <location>
        <begin position="477"/>
        <end position="504"/>
    </location>
</feature>
<protein>
    <recommendedName>
        <fullName evidence="8">GRIP domain-containing protein</fullName>
    </recommendedName>
</protein>
<evidence type="ECO:0000256" key="7">
    <source>
        <dbReference type="SAM" id="MobiDB-lite"/>
    </source>
</evidence>
<organism evidence="9 10">
    <name type="scientific">Cylicocyclus nassatus</name>
    <name type="common">Nematode worm</name>
    <dbReference type="NCBI Taxonomy" id="53992"/>
    <lineage>
        <taxon>Eukaryota</taxon>
        <taxon>Metazoa</taxon>
        <taxon>Ecdysozoa</taxon>
        <taxon>Nematoda</taxon>
        <taxon>Chromadorea</taxon>
        <taxon>Rhabditida</taxon>
        <taxon>Rhabditina</taxon>
        <taxon>Rhabditomorpha</taxon>
        <taxon>Strongyloidea</taxon>
        <taxon>Strongylidae</taxon>
        <taxon>Cylicocyclus</taxon>
    </lineage>
</organism>
<dbReference type="InterPro" id="IPR051952">
    <property type="entry name" value="Golgi-autophagy_related"/>
</dbReference>
<keyword evidence="3" id="KW-0963">Cytoplasm</keyword>
<comment type="subcellular location">
    <subcellularLocation>
        <location evidence="2">Cytoplasm</location>
    </subcellularLocation>
    <subcellularLocation>
        <location evidence="1">Endomembrane system</location>
        <topology evidence="1">Peripheral membrane protein</topology>
    </subcellularLocation>
</comment>
<accession>A0AA36HEQ9</accession>
<dbReference type="PANTHER" id="PTHR23157:SF25">
    <property type="entry name" value="GRIP AND COILED-COIL DOMAIN-CONTAINING PROTEIN 1"/>
    <property type="match status" value="1"/>
</dbReference>
<sequence>MASTTSESDALGVQVKSKLDSLSRDDLIRFVKKQLEHVRLSKVKVDTLQKLLEEKDTTISELECEVATLKESTPSKPDVMRLNASPNESEERILIDNEQLLEENSELKTEIALLKKERIRIDEDLAAALASNSELRSKLDDAVQEAVALKEQQTATDVFSLELKDYERKMVQLSKSLKEAQCALESATAEKKELSEQLCAHKDSSVRVSSECSTLMAQLQEAKQELGDEQQRTASLQTSLDRLQDNFNVLAAARNDERLAFEEKIVQNEMLVEMLRKNHEQKQNELRIAINERDLLKARLEELENDYESYKSRARYVLEQRAQSSNEQVNQNIDFNAANDAISDLKRALQLLRFAHDEALRLARKDRVLREKAESSARSAKAEIVEIYDHMAIVREELFNSRTELRDRNEECAQYQKQISDLEKRVQDENRENLQIIKKLKEDIAKRESVENTLTDEVQNAKKRYQKAMNLLEEWKNLSSRPASTDIPQASTEGRQSDHQQSQLETLKTPSYGVLELQQEETLEDVLFGDVGSPELYSEETPVVSISALLEEMKHLKKNLLHAQELLSETEATNATLMDQSRLLKEEIRRLQRNEERLSHVENTEYLKNIIIKFLSPERVSGERQQLIPILSTMLQLSPDEIDNLNRSAAQDDAVPPRDSENSWGSLLRWGRLN</sequence>
<dbReference type="Proteomes" id="UP001176961">
    <property type="component" value="Unassembled WGS sequence"/>
</dbReference>
<feature type="coiled-coil region" evidence="6">
    <location>
        <begin position="546"/>
        <end position="604"/>
    </location>
</feature>
<evidence type="ECO:0000313" key="9">
    <source>
        <dbReference type="EMBL" id="CAJ0609460.1"/>
    </source>
</evidence>
<proteinExistence type="predicted"/>
<keyword evidence="4 6" id="KW-0175">Coiled coil</keyword>
<feature type="coiled-coil region" evidence="6">
    <location>
        <begin position="272"/>
        <end position="320"/>
    </location>
</feature>